<keyword evidence="4" id="KW-1185">Reference proteome</keyword>
<organism evidence="3 4">
    <name type="scientific">Anaerobiospirillum thomasii</name>
    <dbReference type="NCBI Taxonomy" id="179995"/>
    <lineage>
        <taxon>Bacteria</taxon>
        <taxon>Pseudomonadati</taxon>
        <taxon>Pseudomonadota</taxon>
        <taxon>Gammaproteobacteria</taxon>
        <taxon>Aeromonadales</taxon>
        <taxon>Succinivibrionaceae</taxon>
        <taxon>Anaerobiospirillum</taxon>
    </lineage>
</organism>
<dbReference type="AlphaFoldDB" id="A0A2X0VQG0"/>
<dbReference type="RefSeq" id="WP_113744106.1">
    <property type="nucleotide sequence ID" value="NZ_UAPV01000001.1"/>
</dbReference>
<dbReference type="EMBL" id="UAPV01000001">
    <property type="protein sequence ID" value="SPT69990.1"/>
    <property type="molecule type" value="Genomic_DNA"/>
</dbReference>
<dbReference type="Proteomes" id="UP000250086">
    <property type="component" value="Unassembled WGS sequence"/>
</dbReference>
<evidence type="ECO:0000256" key="1">
    <source>
        <dbReference type="SAM" id="SignalP"/>
    </source>
</evidence>
<feature type="signal peptide" evidence="1">
    <location>
        <begin position="1"/>
        <end position="22"/>
    </location>
</feature>
<feature type="domain" description="7(1) septoil knot" evidence="2">
    <location>
        <begin position="34"/>
        <end position="106"/>
    </location>
</feature>
<accession>A0A2X0VQG0</accession>
<evidence type="ECO:0000313" key="3">
    <source>
        <dbReference type="EMBL" id="SPT69990.1"/>
    </source>
</evidence>
<reference evidence="3 4" key="1">
    <citation type="submission" date="2018-06" db="EMBL/GenBank/DDBJ databases">
        <authorList>
            <consortium name="Pathogen Informatics"/>
            <person name="Doyle S."/>
        </authorList>
    </citation>
    <scope>NUCLEOTIDE SEQUENCE [LARGE SCALE GENOMIC DNA]</scope>
    <source>
        <strain evidence="3 4">NCTC13093</strain>
    </source>
</reference>
<feature type="chain" id="PRO_5015970758" description="7(1) septoil knot domain-containing protein" evidence="1">
    <location>
        <begin position="23"/>
        <end position="106"/>
    </location>
</feature>
<evidence type="ECO:0000259" key="2">
    <source>
        <dbReference type="Pfam" id="PF19647"/>
    </source>
</evidence>
<name>A0A2X0VQG0_9GAMM</name>
<keyword evidence="1" id="KW-0732">Signal</keyword>
<dbReference type="Pfam" id="PF19647">
    <property type="entry name" value="Septknot"/>
    <property type="match status" value="1"/>
</dbReference>
<proteinExistence type="predicted"/>
<sequence>MCKALLSALIVILAVNNNPAHALAVDSNCSKNGVALYGRVKIVDSFATLKVKKVTAFADLKVKFVDSFANKCGRWQIVDTFEDFSVEFVDAFEDFSIIESEFPGVR</sequence>
<evidence type="ECO:0000313" key="4">
    <source>
        <dbReference type="Proteomes" id="UP000250086"/>
    </source>
</evidence>
<protein>
    <recommendedName>
        <fullName evidence="2">7(1) septoil knot domain-containing protein</fullName>
    </recommendedName>
</protein>
<dbReference type="InterPro" id="IPR046148">
    <property type="entry name" value="Septknot"/>
</dbReference>
<gene>
    <name evidence="3" type="ORF">NCTC13093_01388</name>
</gene>